<keyword evidence="1" id="KW-1185">Reference proteome</keyword>
<evidence type="ECO:0000313" key="1">
    <source>
        <dbReference type="Proteomes" id="UP000046395"/>
    </source>
</evidence>
<dbReference type="InterPro" id="IPR027039">
    <property type="entry name" value="Crtac1"/>
</dbReference>
<dbReference type="WBParaSite" id="TMUE_3000014181.1">
    <property type="protein sequence ID" value="TMUE_3000014181.1"/>
    <property type="gene ID" value="WBGene00293942"/>
</dbReference>
<proteinExistence type="predicted"/>
<dbReference type="InterPro" id="IPR028994">
    <property type="entry name" value="Integrin_alpha_N"/>
</dbReference>
<dbReference type="SUPFAM" id="SSF69318">
    <property type="entry name" value="Integrin alpha N-terminal domain"/>
    <property type="match status" value="1"/>
</dbReference>
<sequence>MRDERYNNLAEQGTPYAPLADPTGVAVAVCACDVDVDGREEIYFVNAEAIFGDRPTFGDRLFKWQNNSSFGYQDLLGSVWNQHLHGNYPGRSAVCLDLLGNGWYSVVVATYSFYGVSEFAVIEMDDSHPENDPQSRLIILRDVAYPPTVVTA</sequence>
<reference evidence="2" key="1">
    <citation type="submission" date="2019-12" db="UniProtKB">
        <authorList>
            <consortium name="WormBaseParasite"/>
        </authorList>
    </citation>
    <scope>IDENTIFICATION</scope>
</reference>
<accession>A0A5S6R3I9</accession>
<dbReference type="Proteomes" id="UP000046395">
    <property type="component" value="Unassembled WGS sequence"/>
</dbReference>
<evidence type="ECO:0000313" key="2">
    <source>
        <dbReference type="WBParaSite" id="TMUE_3000014181.1"/>
    </source>
</evidence>
<protein>
    <submittedName>
        <fullName evidence="2">FG-GAP repeat protein</fullName>
    </submittedName>
</protein>
<dbReference type="PANTHER" id="PTHR16026:SF0">
    <property type="entry name" value="CARTILAGE ACIDIC PROTEIN 1"/>
    <property type="match status" value="1"/>
</dbReference>
<name>A0A5S6R3I9_TRIMR</name>
<organism evidence="1 2">
    <name type="scientific">Trichuris muris</name>
    <name type="common">Mouse whipworm</name>
    <dbReference type="NCBI Taxonomy" id="70415"/>
    <lineage>
        <taxon>Eukaryota</taxon>
        <taxon>Metazoa</taxon>
        <taxon>Ecdysozoa</taxon>
        <taxon>Nematoda</taxon>
        <taxon>Enoplea</taxon>
        <taxon>Dorylaimia</taxon>
        <taxon>Trichinellida</taxon>
        <taxon>Trichuridae</taxon>
        <taxon>Trichuris</taxon>
    </lineage>
</organism>
<dbReference type="PROSITE" id="PS51257">
    <property type="entry name" value="PROKAR_LIPOPROTEIN"/>
    <property type="match status" value="1"/>
</dbReference>
<dbReference type="AlphaFoldDB" id="A0A5S6R3I9"/>
<dbReference type="PANTHER" id="PTHR16026">
    <property type="entry name" value="CARTILAGE ACIDIC PROTEIN 1"/>
    <property type="match status" value="1"/>
</dbReference>
<dbReference type="STRING" id="70415.A0A5S6R3I9"/>